<name>A0AAW2D5E2_9ROSI</name>
<comment type="caution">
    <text evidence="1">The sequence shown here is derived from an EMBL/GenBank/DDBJ whole genome shotgun (WGS) entry which is preliminary data.</text>
</comment>
<dbReference type="Proteomes" id="UP001459277">
    <property type="component" value="Unassembled WGS sequence"/>
</dbReference>
<sequence length="57" mass="6622">QKFVERKSVKLLYKTLGGKTLISLKKLLRLESTQEPFNGFLKLVFLIYSNGNMHIHT</sequence>
<dbReference type="AlphaFoldDB" id="A0AAW2D5E2"/>
<feature type="non-terminal residue" evidence="1">
    <location>
        <position position="57"/>
    </location>
</feature>
<evidence type="ECO:0000313" key="1">
    <source>
        <dbReference type="EMBL" id="KAL0005808.1"/>
    </source>
</evidence>
<evidence type="ECO:0000313" key="2">
    <source>
        <dbReference type="Proteomes" id="UP001459277"/>
    </source>
</evidence>
<organism evidence="1 2">
    <name type="scientific">Lithocarpus litseifolius</name>
    <dbReference type="NCBI Taxonomy" id="425828"/>
    <lineage>
        <taxon>Eukaryota</taxon>
        <taxon>Viridiplantae</taxon>
        <taxon>Streptophyta</taxon>
        <taxon>Embryophyta</taxon>
        <taxon>Tracheophyta</taxon>
        <taxon>Spermatophyta</taxon>
        <taxon>Magnoliopsida</taxon>
        <taxon>eudicotyledons</taxon>
        <taxon>Gunneridae</taxon>
        <taxon>Pentapetalae</taxon>
        <taxon>rosids</taxon>
        <taxon>fabids</taxon>
        <taxon>Fagales</taxon>
        <taxon>Fagaceae</taxon>
        <taxon>Lithocarpus</taxon>
    </lineage>
</organism>
<gene>
    <name evidence="1" type="ORF">SO802_013369</name>
</gene>
<feature type="non-terminal residue" evidence="1">
    <location>
        <position position="1"/>
    </location>
</feature>
<dbReference type="EMBL" id="JAZDWU010000004">
    <property type="protein sequence ID" value="KAL0005808.1"/>
    <property type="molecule type" value="Genomic_DNA"/>
</dbReference>
<reference evidence="1 2" key="1">
    <citation type="submission" date="2024-01" db="EMBL/GenBank/DDBJ databases">
        <title>A telomere-to-telomere, gap-free genome of sweet tea (Lithocarpus litseifolius).</title>
        <authorList>
            <person name="Zhou J."/>
        </authorList>
    </citation>
    <scope>NUCLEOTIDE SEQUENCE [LARGE SCALE GENOMIC DNA]</scope>
    <source>
        <strain evidence="1">Zhou-2022a</strain>
        <tissue evidence="1">Leaf</tissue>
    </source>
</reference>
<accession>A0AAW2D5E2</accession>
<keyword evidence="2" id="KW-1185">Reference proteome</keyword>
<proteinExistence type="predicted"/>
<protein>
    <submittedName>
        <fullName evidence="1">Uncharacterized protein</fullName>
    </submittedName>
</protein>